<accession>A0A7R8H591</accession>
<name>A0A7R8H591_LEPSM</name>
<protein>
    <submittedName>
        <fullName evidence="1">(salmon louse) hypothetical protein</fullName>
    </submittedName>
</protein>
<dbReference type="Pfam" id="PF13855">
    <property type="entry name" value="LRR_8"/>
    <property type="match status" value="1"/>
</dbReference>
<gene>
    <name evidence="1" type="ORF">LSAA_5926</name>
</gene>
<proteinExistence type="predicted"/>
<evidence type="ECO:0000313" key="2">
    <source>
        <dbReference type="Proteomes" id="UP000675881"/>
    </source>
</evidence>
<dbReference type="SUPFAM" id="SSF52075">
    <property type="entry name" value="Outer arm dynein light chain 1"/>
    <property type="match status" value="1"/>
</dbReference>
<evidence type="ECO:0000313" key="1">
    <source>
        <dbReference type="EMBL" id="CAF2863335.1"/>
    </source>
</evidence>
<dbReference type="EMBL" id="HG994594">
    <property type="protein sequence ID" value="CAF2863335.1"/>
    <property type="molecule type" value="Genomic_DNA"/>
</dbReference>
<dbReference type="InterPro" id="IPR001611">
    <property type="entry name" value="Leu-rich_rpt"/>
</dbReference>
<keyword evidence="2" id="KW-1185">Reference proteome</keyword>
<dbReference type="InterPro" id="IPR032675">
    <property type="entry name" value="LRR_dom_sf"/>
</dbReference>
<dbReference type="PANTHER" id="PTHR48051:SF21">
    <property type="entry name" value="CALPONIN-HOMOLOGY (CH) DOMAIN-CONTAINING PROTEIN"/>
    <property type="match status" value="1"/>
</dbReference>
<dbReference type="GO" id="GO:0005737">
    <property type="term" value="C:cytoplasm"/>
    <property type="evidence" value="ECO:0007669"/>
    <property type="project" value="TreeGrafter"/>
</dbReference>
<sequence>MGSSPTAWEPLQWGPLSNKSAIALKEERKEPVFSFLLTPQNLSRNKLNEVPDECTKFSSMEKFLLYHNTIKSIPDSIIALHSLQFLDLSRNQLSYLPANLCQLPLQGLIVNNNRLVSFT</sequence>
<dbReference type="Proteomes" id="UP000675881">
    <property type="component" value="Chromosome 15"/>
</dbReference>
<dbReference type="SMART" id="SM00369">
    <property type="entry name" value="LRR_TYP"/>
    <property type="match status" value="1"/>
</dbReference>
<organism evidence="1 2">
    <name type="scientific">Lepeophtheirus salmonis</name>
    <name type="common">Salmon louse</name>
    <name type="synonym">Caligus salmonis</name>
    <dbReference type="NCBI Taxonomy" id="72036"/>
    <lineage>
        <taxon>Eukaryota</taxon>
        <taxon>Metazoa</taxon>
        <taxon>Ecdysozoa</taxon>
        <taxon>Arthropoda</taxon>
        <taxon>Crustacea</taxon>
        <taxon>Multicrustacea</taxon>
        <taxon>Hexanauplia</taxon>
        <taxon>Copepoda</taxon>
        <taxon>Siphonostomatoida</taxon>
        <taxon>Caligidae</taxon>
        <taxon>Lepeophtheirus</taxon>
    </lineage>
</organism>
<dbReference type="InterPro" id="IPR050216">
    <property type="entry name" value="LRR_domain-containing"/>
</dbReference>
<dbReference type="PANTHER" id="PTHR48051">
    <property type="match status" value="1"/>
</dbReference>
<dbReference type="InterPro" id="IPR003591">
    <property type="entry name" value="Leu-rich_rpt_typical-subtyp"/>
</dbReference>
<dbReference type="PROSITE" id="PS51450">
    <property type="entry name" value="LRR"/>
    <property type="match status" value="1"/>
</dbReference>
<dbReference type="Gene3D" id="3.80.10.10">
    <property type="entry name" value="Ribonuclease Inhibitor"/>
    <property type="match status" value="1"/>
</dbReference>
<reference evidence="1" key="1">
    <citation type="submission" date="2021-02" db="EMBL/GenBank/DDBJ databases">
        <authorList>
            <person name="Bekaert M."/>
        </authorList>
    </citation>
    <scope>NUCLEOTIDE SEQUENCE</scope>
    <source>
        <strain evidence="1">IoA-00</strain>
    </source>
</reference>
<dbReference type="AlphaFoldDB" id="A0A7R8H591"/>
<dbReference type="OrthoDB" id="6149831at2759"/>